<comment type="cofactor">
    <cofactor evidence="1 13">
        <name>Ca(2+)</name>
        <dbReference type="ChEBI" id="CHEBI:29108"/>
    </cofactor>
</comment>
<accession>A0A554X8H0</accession>
<feature type="binding site" evidence="13">
    <location>
        <position position="274"/>
    </location>
    <ligand>
        <name>Mg(2+)</name>
        <dbReference type="ChEBI" id="CHEBI:18420"/>
    </ligand>
</feature>
<evidence type="ECO:0000256" key="6">
    <source>
        <dbReference type="ARBA" id="ARBA00022801"/>
    </source>
</evidence>
<dbReference type="SUPFAM" id="SSF63433">
    <property type="entry name" value="Fumarylacetoacetate hydrolase, FAH, N-terminal domain"/>
    <property type="match status" value="1"/>
</dbReference>
<dbReference type="RefSeq" id="WP_082007697.1">
    <property type="nucleotide sequence ID" value="NZ_CP083911.1"/>
</dbReference>
<evidence type="ECO:0000256" key="8">
    <source>
        <dbReference type="ARBA" id="ARBA00022842"/>
    </source>
</evidence>
<dbReference type="InterPro" id="IPR005959">
    <property type="entry name" value="Fumarylacetoacetase"/>
</dbReference>
<dbReference type="Proteomes" id="UP000317763">
    <property type="component" value="Unassembled WGS sequence"/>
</dbReference>
<feature type="binding site" evidence="12">
    <location>
        <position position="146"/>
    </location>
    <ligand>
        <name>substrate</name>
    </ligand>
</feature>
<evidence type="ECO:0000256" key="11">
    <source>
        <dbReference type="PIRSR" id="PIRSR605959-1"/>
    </source>
</evidence>
<dbReference type="InterPro" id="IPR015377">
    <property type="entry name" value="Fumarylacetoacetase_N"/>
</dbReference>
<dbReference type="AlphaFoldDB" id="A0A554X8H0"/>
<feature type="binding site" evidence="13">
    <location>
        <position position="250"/>
    </location>
    <ligand>
        <name>Mg(2+)</name>
        <dbReference type="ChEBI" id="CHEBI:18420"/>
    </ligand>
</feature>
<dbReference type="GO" id="GO:0004334">
    <property type="term" value="F:fumarylacetoacetase activity"/>
    <property type="evidence" value="ECO:0007669"/>
    <property type="project" value="UniProtKB-EC"/>
</dbReference>
<keyword evidence="8 13" id="KW-0460">Magnesium</keyword>
<comment type="caution">
    <text evidence="16">The sequence shown here is derived from an EMBL/GenBank/DDBJ whole genome shotgun (WGS) entry which is preliminary data.</text>
</comment>
<feature type="domain" description="Fumarylacetoacetase-like C-terminal" evidence="14">
    <location>
        <begin position="148"/>
        <end position="439"/>
    </location>
</feature>
<evidence type="ECO:0000256" key="5">
    <source>
        <dbReference type="ARBA" id="ARBA00022723"/>
    </source>
</evidence>
<dbReference type="InterPro" id="IPR036462">
    <property type="entry name" value="Fumarylacetoacetase_N_sf"/>
</dbReference>
<dbReference type="FunFam" id="3.90.850.10:FF:000009">
    <property type="entry name" value="Fumarylacetoacetase"/>
    <property type="match status" value="1"/>
</dbReference>
<feature type="binding site" evidence="12">
    <location>
        <position position="257"/>
    </location>
    <ligand>
        <name>substrate</name>
    </ligand>
</feature>
<name>A0A554X8H0_9BURK</name>
<dbReference type="Pfam" id="PF09298">
    <property type="entry name" value="FAA_hydrolase_N"/>
    <property type="match status" value="1"/>
</dbReference>
<feature type="binding site" evidence="13">
    <location>
        <position position="218"/>
    </location>
    <ligand>
        <name>Ca(2+)</name>
        <dbReference type="ChEBI" id="CHEBI:29108"/>
    </ligand>
</feature>
<evidence type="ECO:0000256" key="4">
    <source>
        <dbReference type="ARBA" id="ARBA00012094"/>
    </source>
</evidence>
<dbReference type="Gene3D" id="2.30.30.230">
    <property type="entry name" value="Fumarylacetoacetase, N-terminal domain"/>
    <property type="match status" value="1"/>
</dbReference>
<feature type="binding site" evidence="13">
    <location>
        <position position="144"/>
    </location>
    <ligand>
        <name>Ca(2+)</name>
        <dbReference type="ChEBI" id="CHEBI:29108"/>
    </ligand>
</feature>
<dbReference type="EMBL" id="VJOM01000011">
    <property type="protein sequence ID" value="TSE32120.1"/>
    <property type="molecule type" value="Genomic_DNA"/>
</dbReference>
<keyword evidence="7 13" id="KW-0106">Calcium</keyword>
<dbReference type="UniPathway" id="UPA00139">
    <property type="reaction ID" value="UER00341"/>
</dbReference>
<comment type="cofactor">
    <cofactor evidence="2 13">
        <name>Mg(2+)</name>
        <dbReference type="ChEBI" id="CHEBI:18420"/>
    </cofactor>
</comment>
<evidence type="ECO:0000256" key="1">
    <source>
        <dbReference type="ARBA" id="ARBA00001913"/>
    </source>
</evidence>
<feature type="binding site" evidence="12">
    <location>
        <position position="160"/>
    </location>
    <ligand>
        <name>substrate</name>
    </ligand>
</feature>
<evidence type="ECO:0000256" key="12">
    <source>
        <dbReference type="PIRSR" id="PIRSR605959-2"/>
    </source>
</evidence>
<dbReference type="OrthoDB" id="3766879at2"/>
<keyword evidence="5 13" id="KW-0479">Metal-binding</keyword>
<feature type="binding site" evidence="13">
    <location>
        <position position="216"/>
    </location>
    <ligand>
        <name>Ca(2+)</name>
        <dbReference type="ChEBI" id="CHEBI:29108"/>
    </ligand>
</feature>
<keyword evidence="17" id="KW-1185">Reference proteome</keyword>
<organism evidence="16 17">
    <name type="scientific">Tepidimonas taiwanensis</name>
    <dbReference type="NCBI Taxonomy" id="307486"/>
    <lineage>
        <taxon>Bacteria</taxon>
        <taxon>Pseudomonadati</taxon>
        <taxon>Pseudomonadota</taxon>
        <taxon>Betaproteobacteria</taxon>
        <taxon>Burkholderiales</taxon>
        <taxon>Tepidimonas</taxon>
    </lineage>
</organism>
<protein>
    <recommendedName>
        <fullName evidence="4">fumarylacetoacetase</fullName>
        <ecNumber evidence="4">3.7.1.2</ecNumber>
    </recommendedName>
</protein>
<dbReference type="PANTHER" id="PTHR43069">
    <property type="entry name" value="FUMARYLACETOACETASE"/>
    <property type="match status" value="1"/>
</dbReference>
<dbReference type="STRING" id="307486.GCA_000807215_01473"/>
<feature type="binding site" evidence="13">
    <location>
        <position position="270"/>
    </location>
    <ligand>
        <name>Mg(2+)</name>
        <dbReference type="ChEBI" id="CHEBI:18420"/>
    </ligand>
</feature>
<evidence type="ECO:0000256" key="3">
    <source>
        <dbReference type="ARBA" id="ARBA00004782"/>
    </source>
</evidence>
<dbReference type="NCBIfam" id="TIGR01266">
    <property type="entry name" value="fum_ac_acetase"/>
    <property type="match status" value="1"/>
</dbReference>
<dbReference type="GO" id="GO:0006572">
    <property type="term" value="P:L-tyrosine catabolic process"/>
    <property type="evidence" value="ECO:0007669"/>
    <property type="project" value="UniProtKB-KW"/>
</dbReference>
<evidence type="ECO:0000256" key="2">
    <source>
        <dbReference type="ARBA" id="ARBA00001946"/>
    </source>
</evidence>
<evidence type="ECO:0000256" key="9">
    <source>
        <dbReference type="ARBA" id="ARBA00022878"/>
    </source>
</evidence>
<dbReference type="SUPFAM" id="SSF56529">
    <property type="entry name" value="FAH"/>
    <property type="match status" value="1"/>
</dbReference>
<dbReference type="Gene3D" id="3.90.850.10">
    <property type="entry name" value="Fumarylacetoacetase-like, C-terminal domain"/>
    <property type="match status" value="1"/>
</dbReference>
<dbReference type="GO" id="GO:0046872">
    <property type="term" value="F:metal ion binding"/>
    <property type="evidence" value="ECO:0007669"/>
    <property type="project" value="UniProtKB-KW"/>
</dbReference>
<dbReference type="EC" id="3.7.1.2" evidence="4"/>
<evidence type="ECO:0000259" key="14">
    <source>
        <dbReference type="Pfam" id="PF01557"/>
    </source>
</evidence>
<gene>
    <name evidence="16" type="ORF">Ttaiw_01229</name>
</gene>
<feature type="binding site" evidence="13">
    <location>
        <position position="250"/>
    </location>
    <ligand>
        <name>Ca(2+)</name>
        <dbReference type="ChEBI" id="CHEBI:29108"/>
    </ligand>
</feature>
<dbReference type="GO" id="GO:0006559">
    <property type="term" value="P:L-phenylalanine catabolic process"/>
    <property type="evidence" value="ECO:0007669"/>
    <property type="project" value="UniProtKB-UniPathway"/>
</dbReference>
<comment type="pathway">
    <text evidence="3">Amino-acid degradation; L-phenylalanine degradation; acetoacetate and fumarate from L-phenylalanine: step 6/6.</text>
</comment>
<evidence type="ECO:0000256" key="13">
    <source>
        <dbReference type="PIRSR" id="PIRSR605959-3"/>
    </source>
</evidence>
<reference evidence="16 17" key="1">
    <citation type="submission" date="2019-07" db="EMBL/GenBank/DDBJ databases">
        <title>Tepidimonas taiwanensis I1-1 draft genome.</title>
        <authorList>
            <person name="Da Costa M.S."/>
            <person name="Froufe H.J.C."/>
            <person name="Egas C."/>
            <person name="Albuquerque L."/>
        </authorList>
    </citation>
    <scope>NUCLEOTIDE SEQUENCE [LARGE SCALE GENOMIC DNA]</scope>
    <source>
        <strain evidence="16 17">I1-1</strain>
    </source>
</reference>
<dbReference type="Pfam" id="PF01557">
    <property type="entry name" value="FAA_hydrolase"/>
    <property type="match status" value="1"/>
</dbReference>
<evidence type="ECO:0000256" key="10">
    <source>
        <dbReference type="ARBA" id="ARBA00023232"/>
    </source>
</evidence>
<keyword evidence="6" id="KW-0378">Hydrolase</keyword>
<keyword evidence="9" id="KW-0828">Tyrosine catabolism</keyword>
<evidence type="ECO:0000259" key="15">
    <source>
        <dbReference type="Pfam" id="PF09298"/>
    </source>
</evidence>
<proteinExistence type="predicted"/>
<feature type="binding site" evidence="12">
    <location>
        <position position="261"/>
    </location>
    <ligand>
        <name>substrate</name>
    </ligand>
</feature>
<dbReference type="InterPro" id="IPR011234">
    <property type="entry name" value="Fumarylacetoacetase-like_C"/>
</dbReference>
<keyword evidence="10" id="KW-0585">Phenylalanine catabolism</keyword>
<dbReference type="GO" id="GO:1902000">
    <property type="term" value="P:homogentisate catabolic process"/>
    <property type="evidence" value="ECO:0007669"/>
    <property type="project" value="TreeGrafter"/>
</dbReference>
<evidence type="ECO:0000313" key="17">
    <source>
        <dbReference type="Proteomes" id="UP000317763"/>
    </source>
</evidence>
<dbReference type="PANTHER" id="PTHR43069:SF2">
    <property type="entry name" value="FUMARYLACETOACETASE"/>
    <property type="match status" value="1"/>
</dbReference>
<sequence>MTRSSHAPMLNETHDPTLRSWVDSANWPGHDFPIQNLPFASFRRRDRGEAWRGGVAIGDAIVDLAALHCGHPFDGLAAEALAAGAEPQLNALMALGPAHWRALRLALSRALREGSPLRALVEPCLVPQAEAEYGLPARIGDYTDFYTSIHHATNIGRLFRPDNPLLPNYQWVPIGYHGRSSSIGVSPQAFRRPRGQVKAPDAAAPVLAPSRRLDIELELGVFVGPGNALGEPIPIAEAESHVFGIVLLNDWSARDIQAWEYQPLGPFLAKNFATTISTWVVTLEALAPYRVPFERPAADPQPLPYLESADNRARGAFDIHLSIEWQTARMAEQGMPAHPVARTNYRYAYWTVAQMVAHHTVNGCNLQPGDLLGTGTLSGPKPEEAAAFIELTQGGKQPLTLPSGEQRTFLEDGDTVVLRGWCERPGTVRIGFGECRGTVRPAGK</sequence>
<feature type="domain" description="Fumarylacetoacetase N-terminal" evidence="15">
    <location>
        <begin position="35"/>
        <end position="136"/>
    </location>
</feature>
<feature type="active site" description="Proton acceptor" evidence="11">
    <location>
        <position position="151"/>
    </location>
</feature>
<evidence type="ECO:0000256" key="7">
    <source>
        <dbReference type="ARBA" id="ARBA00022837"/>
    </source>
</evidence>
<dbReference type="InterPro" id="IPR036663">
    <property type="entry name" value="Fumarylacetoacetase_C_sf"/>
</dbReference>
<feature type="binding site" evidence="12">
    <location>
        <position position="376"/>
    </location>
    <ligand>
        <name>substrate</name>
    </ligand>
</feature>
<evidence type="ECO:0000313" key="16">
    <source>
        <dbReference type="EMBL" id="TSE32120.1"/>
    </source>
</evidence>